<proteinExistence type="predicted"/>
<name>A0A0B5QNY5_CLOBE</name>
<gene>
    <name evidence="1" type="ORF">LF65_01965</name>
</gene>
<sequence length="125" mass="14713">MADNNELFNLICKMCSNMQEGFSKVYERMAKLEKQITKNIELIENIDEKVRLLVDGQVIFKEKELYCNNEGDRTVYNNLDFIMDSLKRTSMKVSNLAEIVEVIKGYTGKNRLDIKIIKKRYFKTD</sequence>
<dbReference type="KEGG" id="cbei:LF65_01965"/>
<dbReference type="RefSeq" id="WP_041895836.1">
    <property type="nucleotide sequence ID" value="NZ_CP010086.2"/>
</dbReference>
<reference evidence="2" key="1">
    <citation type="submission" date="2014-12" db="EMBL/GenBank/DDBJ databases">
        <title>Genome sequence of Clostridium beijerinckii strain 59B.</title>
        <authorList>
            <person name="Little G.T."/>
            <person name="Minton N.P."/>
        </authorList>
    </citation>
    <scope>NUCLEOTIDE SEQUENCE [LARGE SCALE GENOMIC DNA]</scope>
    <source>
        <strain evidence="2">59B</strain>
    </source>
</reference>
<dbReference type="EMBL" id="CP010086">
    <property type="protein sequence ID" value="AJG98563.1"/>
    <property type="molecule type" value="Genomic_DNA"/>
</dbReference>
<evidence type="ECO:0000313" key="1">
    <source>
        <dbReference type="EMBL" id="AJG98563.1"/>
    </source>
</evidence>
<accession>A0A0B5QNY5</accession>
<organism evidence="1 2">
    <name type="scientific">Clostridium beijerinckii</name>
    <name type="common">Clostridium MP</name>
    <dbReference type="NCBI Taxonomy" id="1520"/>
    <lineage>
        <taxon>Bacteria</taxon>
        <taxon>Bacillati</taxon>
        <taxon>Bacillota</taxon>
        <taxon>Clostridia</taxon>
        <taxon>Eubacteriales</taxon>
        <taxon>Clostridiaceae</taxon>
        <taxon>Clostridium</taxon>
    </lineage>
</organism>
<protein>
    <submittedName>
        <fullName evidence="1">Uncharacterized protein</fullName>
    </submittedName>
</protein>
<dbReference type="OrthoDB" id="1707934at2"/>
<dbReference type="Proteomes" id="UP000031866">
    <property type="component" value="Chromosome"/>
</dbReference>
<dbReference type="STRING" id="1520.LF65_01965"/>
<evidence type="ECO:0000313" key="2">
    <source>
        <dbReference type="Proteomes" id="UP000031866"/>
    </source>
</evidence>
<dbReference type="AlphaFoldDB" id="A0A0B5QNY5"/>